<feature type="region of interest" description="Disordered" evidence="2">
    <location>
        <begin position="1"/>
        <end position="21"/>
    </location>
</feature>
<evidence type="ECO:0000256" key="1">
    <source>
        <dbReference type="ARBA" id="ARBA00022898"/>
    </source>
</evidence>
<reference evidence="4 5" key="1">
    <citation type="submission" date="2019-08" db="EMBL/GenBank/DDBJ databases">
        <title>Hyperibacter terrae gen. nov., sp. nov. and Hyperibacter viscosus sp. nov., two new members in the family Rhodospirillaceae isolated from the rhizosphere of Hypericum perforatum.</title>
        <authorList>
            <person name="Noviana Z."/>
        </authorList>
    </citation>
    <scope>NUCLEOTIDE SEQUENCE [LARGE SCALE GENOMIC DNA]</scope>
    <source>
        <strain evidence="4 5">R5913</strain>
    </source>
</reference>
<dbReference type="Pfam" id="PF00266">
    <property type="entry name" value="Aminotran_5"/>
    <property type="match status" value="1"/>
</dbReference>
<organism evidence="4 5">
    <name type="scientific">Hypericibacter terrae</name>
    <dbReference type="NCBI Taxonomy" id="2602015"/>
    <lineage>
        <taxon>Bacteria</taxon>
        <taxon>Pseudomonadati</taxon>
        <taxon>Pseudomonadota</taxon>
        <taxon>Alphaproteobacteria</taxon>
        <taxon>Rhodospirillales</taxon>
        <taxon>Dongiaceae</taxon>
        <taxon>Hypericibacter</taxon>
    </lineage>
</organism>
<dbReference type="PANTHER" id="PTHR43092">
    <property type="entry name" value="L-CYSTEINE DESULFHYDRASE"/>
    <property type="match status" value="1"/>
</dbReference>
<dbReference type="EMBL" id="CP042906">
    <property type="protein sequence ID" value="QEX19205.1"/>
    <property type="molecule type" value="Genomic_DNA"/>
</dbReference>
<keyword evidence="1" id="KW-0663">Pyridoxal phosphate</keyword>
<name>A0A5J6MRB7_9PROT</name>
<feature type="compositionally biased region" description="Low complexity" evidence="2">
    <location>
        <begin position="1"/>
        <end position="18"/>
    </location>
</feature>
<evidence type="ECO:0000259" key="3">
    <source>
        <dbReference type="Pfam" id="PF00266"/>
    </source>
</evidence>
<dbReference type="InterPro" id="IPR000192">
    <property type="entry name" value="Aminotrans_V_dom"/>
</dbReference>
<dbReference type="AlphaFoldDB" id="A0A5J6MRB7"/>
<dbReference type="Gene3D" id="3.90.1150.10">
    <property type="entry name" value="Aspartate Aminotransferase, domain 1"/>
    <property type="match status" value="1"/>
</dbReference>
<dbReference type="InterPro" id="IPR015422">
    <property type="entry name" value="PyrdxlP-dep_Trfase_small"/>
</dbReference>
<evidence type="ECO:0000313" key="4">
    <source>
        <dbReference type="EMBL" id="QEX19205.1"/>
    </source>
</evidence>
<dbReference type="InterPro" id="IPR015424">
    <property type="entry name" value="PyrdxlP-dep_Trfase"/>
</dbReference>
<protein>
    <submittedName>
        <fullName evidence="4">Isopenicillin-N epimerase</fullName>
    </submittedName>
</protein>
<dbReference type="InterPro" id="IPR015421">
    <property type="entry name" value="PyrdxlP-dep_Trfase_major"/>
</dbReference>
<dbReference type="SUPFAM" id="SSF53383">
    <property type="entry name" value="PLP-dependent transferases"/>
    <property type="match status" value="1"/>
</dbReference>
<proteinExistence type="predicted"/>
<dbReference type="Proteomes" id="UP000326202">
    <property type="component" value="Chromosome"/>
</dbReference>
<keyword evidence="5" id="KW-1185">Reference proteome</keyword>
<gene>
    <name evidence="4" type="primary">nifS</name>
    <name evidence="4" type="ORF">FRZ44_45180</name>
</gene>
<feature type="domain" description="Aminotransferase class V" evidence="3">
    <location>
        <begin position="78"/>
        <end position="319"/>
    </location>
</feature>
<dbReference type="KEGG" id="htq:FRZ44_45180"/>
<evidence type="ECO:0000256" key="2">
    <source>
        <dbReference type="SAM" id="MobiDB-lite"/>
    </source>
</evidence>
<dbReference type="OrthoDB" id="9804366at2"/>
<dbReference type="Gene3D" id="3.40.640.10">
    <property type="entry name" value="Type I PLP-dependent aspartate aminotransferase-like (Major domain)"/>
    <property type="match status" value="1"/>
</dbReference>
<dbReference type="PANTHER" id="PTHR43092:SF2">
    <property type="entry name" value="HERCYNYLCYSTEINE SULFOXIDE LYASE"/>
    <property type="match status" value="1"/>
</dbReference>
<dbReference type="RefSeq" id="WP_151179292.1">
    <property type="nucleotide sequence ID" value="NZ_CP042906.1"/>
</dbReference>
<accession>A0A5J6MRB7</accession>
<evidence type="ECO:0000313" key="5">
    <source>
        <dbReference type="Proteomes" id="UP000326202"/>
    </source>
</evidence>
<sequence>MQAQPASASATPSPTTAANRPDYGRSLLPLWPLDPAIAYLNHGGYGATPHEVLADQQRWRLELERGPTRFMQRTLPEALRANAAGLAHFLGAEPTDLVFVENATQGINAVLRSLSFSAGDELLTTTHVYGAVRNTMRHLADRFGAKLIEAPLPYPTLDSQTVIDSLAGSINARTKLLVIDLITSPTALVLPVAALAAKARAVGARILVDAAHAPGQIEFDLPGLGADYVTGNAHKWLFAPKGTAFLWARRDCQAGLHPTTISHGLDQGFVTEFDWVGTRDPSGWLATGAALAFYRRMGGSAIRAHNHALVNEAATLLSRALDGEEGQSPGLRGAMATIRLAGFAGLDRPAALALNDRLWREHGIEVPIIPFGGSLWVRVSAQIYNEMADYRRLADALLAFRGT</sequence>